<dbReference type="AlphaFoldDB" id="A0A132E9A4"/>
<sequence length="782" mass="86325">MRTIQDIVKLPGAIVTQPFHLEIATVDSPLSVFDFESTEEMNKPYLVKITVTSTDKHIDGAACVGRPAVFTIDEHASVPSLQGLVEPAQVTARTLHGIVTQWTRVKISRDEAMYQAHLRPRLALLEEVHDSGVFLDRSLPELLTDLIVDRDLFESYDLDLQLEGLDEKAEQTVMYEETVANCIDRHCRRKGAFYYFTQADRREGPQRETLVVGNTPSAYRRALEVPLLPNSGLVSWHEAILELEVERNLVPQVVREWDHNYRVPDDPLQVESSVAKDDRSVYGSVNRSNEHFHSVKEGQALADVRRDELIARQTQIRGTSNVLGMMPGMVVHLTNDTIPEAPHGFVITKLVSKGSRRDSVTNTFEAIPAHLTFRPDYVPAKHWRWISGTLIGTIESGDDEPYAWLDEYGRYRVKFQFARRTGKRGLNSMPLRLLRTSASYQGGLHSPLLPQTEVRIEATNADIDRLYIAGALHDYARTDPVHGKEGWYSRAVWRSPLRGNKIRFEDLKEHEGIKIGTVFAKSSVSLGYLVDGEKKKRGEGVEIGTQAWASLHGPKGIFLSADPWTPNASHLDMPAAVAQLKAALQRVTDLAAATAQARAEPADRATQAALLDGLNQLRDAGLLASAPGGMAFVTPKSAQHSAGENVIVTAGQDMDISVVKRLRMVAGDLFSLCAHKLGIKIFSKGKIEMQAQGAAMDLFADRTLHVSSASGDVLVDAKTKAMMASGGASMTIENGSVVFTCPGEFRIRAASFTFEGPGNTALTLPQLPVSNYQPNARYSHTR</sequence>
<protein>
    <submittedName>
        <fullName evidence="3">Type IV secretion protein Rhs</fullName>
    </submittedName>
</protein>
<dbReference type="EMBL" id="LPJR01000083">
    <property type="protein sequence ID" value="KWF19855.1"/>
    <property type="molecule type" value="Genomic_DNA"/>
</dbReference>
<dbReference type="InterPro" id="IPR006533">
    <property type="entry name" value="T6SS_Vgr_RhsGE"/>
</dbReference>
<dbReference type="Pfam" id="PF10106">
    <property type="entry name" value="DUF2345"/>
    <property type="match status" value="1"/>
</dbReference>
<feature type="domain" description="Putative type VI secretion system Rhs element associated Vgr" evidence="2">
    <location>
        <begin position="498"/>
        <end position="592"/>
    </location>
</feature>
<accession>A0A132E9A4</accession>
<reference evidence="3 4" key="1">
    <citation type="submission" date="2015-11" db="EMBL/GenBank/DDBJ databases">
        <title>Expanding the genomic diversity of Burkholderia species for the development of highly accurate diagnostics.</title>
        <authorList>
            <person name="Sahl J."/>
            <person name="Keim P."/>
            <person name="Wagner D."/>
        </authorList>
    </citation>
    <scope>NUCLEOTIDE SEQUENCE [LARGE SCALE GENOMIC DNA]</scope>
    <source>
        <strain evidence="3 4">MSMB368WGS</strain>
    </source>
</reference>
<name>A0A132E9A4_9BURK</name>
<evidence type="ECO:0000259" key="2">
    <source>
        <dbReference type="Pfam" id="PF13296"/>
    </source>
</evidence>
<dbReference type="NCBIfam" id="TIGR01646">
    <property type="entry name" value="vgr_GE"/>
    <property type="match status" value="1"/>
</dbReference>
<dbReference type="Gene3D" id="2.30.110.50">
    <property type="match status" value="1"/>
</dbReference>
<feature type="domain" description="DUF2345" evidence="1">
    <location>
        <begin position="614"/>
        <end position="757"/>
    </location>
</feature>
<dbReference type="Gene3D" id="4.10.220.110">
    <property type="match status" value="1"/>
</dbReference>
<dbReference type="SUPFAM" id="SSF69279">
    <property type="entry name" value="Phage tail proteins"/>
    <property type="match status" value="2"/>
</dbReference>
<dbReference type="OrthoDB" id="8590234at2"/>
<dbReference type="SUPFAM" id="SSF69255">
    <property type="entry name" value="gp5 N-terminal domain-like"/>
    <property type="match status" value="1"/>
</dbReference>
<dbReference type="Pfam" id="PF13296">
    <property type="entry name" value="T6SS_Vgr"/>
    <property type="match status" value="1"/>
</dbReference>
<comment type="caution">
    <text evidence="3">The sequence shown here is derived from an EMBL/GenBank/DDBJ whole genome shotgun (WGS) entry which is preliminary data.</text>
</comment>
<gene>
    <name evidence="3" type="ORF">WT56_29920</name>
</gene>
<dbReference type="Gene3D" id="3.55.50.10">
    <property type="entry name" value="Baseplate protein-like domains"/>
    <property type="match status" value="1"/>
</dbReference>
<dbReference type="InterPro" id="IPR028244">
    <property type="entry name" value="T6SS_Rhs_Vgr_dom"/>
</dbReference>
<dbReference type="Pfam" id="PF05954">
    <property type="entry name" value="Phage_GPD"/>
    <property type="match status" value="1"/>
</dbReference>
<organism evidence="3 4">
    <name type="scientific">Burkholderia pseudomultivorans</name>
    <dbReference type="NCBI Taxonomy" id="1207504"/>
    <lineage>
        <taxon>Bacteria</taxon>
        <taxon>Pseudomonadati</taxon>
        <taxon>Pseudomonadota</taxon>
        <taxon>Betaproteobacteria</taxon>
        <taxon>Burkholderiales</taxon>
        <taxon>Burkholderiaceae</taxon>
        <taxon>Burkholderia</taxon>
        <taxon>Burkholderia cepacia complex</taxon>
    </lineage>
</organism>
<dbReference type="RefSeq" id="WP_060246320.1">
    <property type="nucleotide sequence ID" value="NZ_LPJR01000083.1"/>
</dbReference>
<evidence type="ECO:0000313" key="3">
    <source>
        <dbReference type="EMBL" id="KWF19855.1"/>
    </source>
</evidence>
<dbReference type="InterPro" id="IPR018769">
    <property type="entry name" value="VgrG2_DUF2345"/>
</dbReference>
<dbReference type="Gene3D" id="2.40.50.230">
    <property type="entry name" value="Gp5 N-terminal domain"/>
    <property type="match status" value="1"/>
</dbReference>
<evidence type="ECO:0000313" key="4">
    <source>
        <dbReference type="Proteomes" id="UP000062912"/>
    </source>
</evidence>
<dbReference type="Proteomes" id="UP000062912">
    <property type="component" value="Unassembled WGS sequence"/>
</dbReference>
<dbReference type="InterPro" id="IPR037026">
    <property type="entry name" value="Vgr_OB-fold_dom_sf"/>
</dbReference>
<evidence type="ECO:0000259" key="1">
    <source>
        <dbReference type="Pfam" id="PF10106"/>
    </source>
</evidence>
<proteinExistence type="predicted"/>